<dbReference type="GO" id="GO:0071978">
    <property type="term" value="P:bacterial-type flagellum-dependent swarming motility"/>
    <property type="evidence" value="ECO:0007669"/>
    <property type="project" value="TreeGrafter"/>
</dbReference>
<dbReference type="InterPro" id="IPR019776">
    <property type="entry name" value="Flagellar_basal_body_rod_CS"/>
</dbReference>
<evidence type="ECO:0000313" key="7">
    <source>
        <dbReference type="EMBL" id="KGX11512.1"/>
    </source>
</evidence>
<comment type="subunit">
    <text evidence="6">The basal body constitutes a major portion of the flagellar organelle and consists of a number of rings mounted on a central rod.</text>
</comment>
<dbReference type="NCBIfam" id="TIGR01396">
    <property type="entry name" value="FlgB"/>
    <property type="match status" value="1"/>
</dbReference>
<evidence type="ECO:0000313" key="8">
    <source>
        <dbReference type="Proteomes" id="UP000030475"/>
    </source>
</evidence>
<dbReference type="PANTHER" id="PTHR30435">
    <property type="entry name" value="FLAGELLAR PROTEIN"/>
    <property type="match status" value="1"/>
</dbReference>
<reference evidence="7 8" key="1">
    <citation type="submission" date="2014-08" db="EMBL/GenBank/DDBJ databases">
        <authorList>
            <person name="Bunnell A."/>
            <person name="Chain P.S."/>
            <person name="Chertkov O."/>
            <person name="Currie B.J."/>
            <person name="Daligault H.E."/>
            <person name="Davenport K.W."/>
            <person name="Davis C."/>
            <person name="Gleasner C.D."/>
            <person name="Johnson S.L."/>
            <person name="Kaestli M."/>
            <person name="Koren S."/>
            <person name="Kunde Y.A."/>
            <person name="Mayo M."/>
            <person name="McMurry K.K."/>
            <person name="Price E.P."/>
            <person name="Reitenga K.G."/>
            <person name="Robison R."/>
            <person name="Rosovitz M.J."/>
            <person name="Sarovich D.S."/>
            <person name="Teshima H."/>
        </authorList>
    </citation>
    <scope>NUCLEOTIDE SEQUENCE [LARGE SCALE GENOMIC DNA]</scope>
    <source>
        <strain evidence="7 8">MSHR44</strain>
    </source>
</reference>
<comment type="caution">
    <text evidence="7">The sequence shown here is derived from an EMBL/GenBank/DDBJ whole genome shotgun (WGS) entry which is preliminary data.</text>
</comment>
<keyword evidence="7" id="KW-0969">Cilium</keyword>
<evidence type="ECO:0000256" key="1">
    <source>
        <dbReference type="ARBA" id="ARBA00004117"/>
    </source>
</evidence>
<dbReference type="PROSITE" id="PS00588">
    <property type="entry name" value="FLAGELLA_BB_ROD"/>
    <property type="match status" value="1"/>
</dbReference>
<keyword evidence="7" id="KW-0282">Flagellum</keyword>
<organism evidence="7 8">
    <name type="scientific">Burkholderia pseudomallei</name>
    <name type="common">Pseudomonas pseudomallei</name>
    <dbReference type="NCBI Taxonomy" id="28450"/>
    <lineage>
        <taxon>Bacteria</taxon>
        <taxon>Pseudomonadati</taxon>
        <taxon>Pseudomonadota</taxon>
        <taxon>Betaproteobacteria</taxon>
        <taxon>Burkholderiales</taxon>
        <taxon>Burkholderiaceae</taxon>
        <taxon>Burkholderia</taxon>
        <taxon>pseudomallei group</taxon>
    </lineage>
</organism>
<comment type="function">
    <text evidence="5 6">Structural component of flagellum, the bacterial motility apparatus. Part of the rod structure of flagellar basal body.</text>
</comment>
<gene>
    <name evidence="7" type="primary">flgB</name>
    <name evidence="7" type="ORF">Y036_4961</name>
</gene>
<sequence length="124" mass="12989">MAFDLASGLGLHPAALKLRAERTKVIASNLANLDTPGYRARDLDFKRSLAEAGGDGAHARPGDALTGGVTLGYRVPYQAAQDGNTVELGIEQAAFAQNAVDFQMSLTFLNTKIKGLQTAITGNA</sequence>
<dbReference type="RefSeq" id="WP_023358741.1">
    <property type="nucleotide sequence ID" value="NZ_CAUYGW010000007.1"/>
</dbReference>
<dbReference type="GO" id="GO:0030694">
    <property type="term" value="C:bacterial-type flagellum basal body, rod"/>
    <property type="evidence" value="ECO:0007669"/>
    <property type="project" value="InterPro"/>
</dbReference>
<comment type="subcellular location">
    <subcellularLocation>
        <location evidence="1 6">Bacterial flagellum basal body</location>
    </subcellularLocation>
</comment>
<dbReference type="AlphaFoldDB" id="A0A095RNQ0"/>
<dbReference type="Pfam" id="PF00460">
    <property type="entry name" value="Flg_bb_rod"/>
    <property type="match status" value="1"/>
</dbReference>
<proteinExistence type="inferred from homology"/>
<dbReference type="PIRSF" id="PIRSF002889">
    <property type="entry name" value="Rod_FlgB"/>
    <property type="match status" value="1"/>
</dbReference>
<protein>
    <recommendedName>
        <fullName evidence="3 6">Flagellar basal body rod protein FlgB</fullName>
    </recommendedName>
</protein>
<dbReference type="EMBL" id="JQIM01000009">
    <property type="protein sequence ID" value="KGX11512.1"/>
    <property type="molecule type" value="Genomic_DNA"/>
</dbReference>
<evidence type="ECO:0000256" key="3">
    <source>
        <dbReference type="ARBA" id="ARBA00014376"/>
    </source>
</evidence>
<keyword evidence="4 6" id="KW-0975">Bacterial flagellum</keyword>
<evidence type="ECO:0000256" key="6">
    <source>
        <dbReference type="PIRNR" id="PIRNR002889"/>
    </source>
</evidence>
<dbReference type="InterPro" id="IPR006300">
    <property type="entry name" value="FlgB"/>
</dbReference>
<name>A0A095RNQ0_BURPE</name>
<dbReference type="Proteomes" id="UP000030475">
    <property type="component" value="Unassembled WGS sequence"/>
</dbReference>
<evidence type="ECO:0000256" key="2">
    <source>
        <dbReference type="ARBA" id="ARBA00009677"/>
    </source>
</evidence>
<evidence type="ECO:0000256" key="5">
    <source>
        <dbReference type="ARBA" id="ARBA00024934"/>
    </source>
</evidence>
<comment type="similarity">
    <text evidence="2 6">Belongs to the flagella basal body rod proteins family.</text>
</comment>
<dbReference type="PANTHER" id="PTHR30435:SF12">
    <property type="entry name" value="FLAGELLAR BASAL BODY ROD PROTEIN FLGB"/>
    <property type="match status" value="1"/>
</dbReference>
<evidence type="ECO:0000256" key="4">
    <source>
        <dbReference type="ARBA" id="ARBA00023143"/>
    </source>
</evidence>
<dbReference type="InterPro" id="IPR001444">
    <property type="entry name" value="Flag_bb_rod_N"/>
</dbReference>
<keyword evidence="7" id="KW-0966">Cell projection</keyword>
<accession>A0A095RNQ0</accession>
<dbReference type="OrthoDB" id="9788334at2"/>